<evidence type="ECO:0000256" key="3">
    <source>
        <dbReference type="ARBA" id="ARBA00008061"/>
    </source>
</evidence>
<dbReference type="SUPFAM" id="SSF49452">
    <property type="entry name" value="Starch-binding domain-like"/>
    <property type="match status" value="1"/>
</dbReference>
<keyword evidence="6 9" id="KW-0119">Carbohydrate metabolism</keyword>
<evidence type="ECO:0000256" key="6">
    <source>
        <dbReference type="ARBA" id="ARBA00023277"/>
    </source>
</evidence>
<dbReference type="Proteomes" id="UP001642484">
    <property type="component" value="Unassembled WGS sequence"/>
</dbReference>
<evidence type="ECO:0000256" key="5">
    <source>
        <dbReference type="ARBA" id="ARBA00022801"/>
    </source>
</evidence>
<dbReference type="PRINTS" id="PR00110">
    <property type="entry name" value="ALPHAAMYLASE"/>
</dbReference>
<reference evidence="13 14" key="1">
    <citation type="submission" date="2024-02" db="EMBL/GenBank/DDBJ databases">
        <authorList>
            <person name="Chen Y."/>
            <person name="Shah S."/>
            <person name="Dougan E. K."/>
            <person name="Thang M."/>
            <person name="Chan C."/>
        </authorList>
    </citation>
    <scope>NUCLEOTIDE SEQUENCE [LARGE SCALE GENOMIC DNA]</scope>
</reference>
<name>A0ABP0JT90_9DINO</name>
<accession>A0ABP0JT90</accession>
<evidence type="ECO:0000256" key="7">
    <source>
        <dbReference type="ARBA" id="ARBA00023295"/>
    </source>
</evidence>
<evidence type="ECO:0000259" key="12">
    <source>
        <dbReference type="PROSITE" id="PS51166"/>
    </source>
</evidence>
<evidence type="ECO:0000256" key="10">
    <source>
        <dbReference type="SAM" id="Coils"/>
    </source>
</evidence>
<dbReference type="EC" id="3.2.1.1" evidence="4 9"/>
<feature type="compositionally biased region" description="Basic and acidic residues" evidence="11">
    <location>
        <begin position="115"/>
        <end position="130"/>
    </location>
</feature>
<dbReference type="InterPro" id="IPR006046">
    <property type="entry name" value="Alpha_amylase"/>
</dbReference>
<dbReference type="InterPro" id="IPR002044">
    <property type="entry name" value="CBM20"/>
</dbReference>
<protein>
    <recommendedName>
        <fullName evidence="4 9">Alpha-amylase</fullName>
        <ecNumber evidence="4 9">3.2.1.1</ecNumber>
    </recommendedName>
</protein>
<comment type="catalytic activity">
    <reaction evidence="1 9">
        <text>Endohydrolysis of (1-&gt;4)-alpha-D-glucosidic linkages in polysaccharides containing three or more (1-&gt;4)-alpha-linked D-glucose units.</text>
        <dbReference type="EC" id="3.2.1.1"/>
    </reaction>
</comment>
<dbReference type="SMART" id="SM01065">
    <property type="entry name" value="CBM_2"/>
    <property type="match status" value="1"/>
</dbReference>
<dbReference type="Gene3D" id="3.20.20.80">
    <property type="entry name" value="Glycosidases"/>
    <property type="match status" value="1"/>
</dbReference>
<feature type="coiled-coil region" evidence="10">
    <location>
        <begin position="182"/>
        <end position="209"/>
    </location>
</feature>
<dbReference type="PROSITE" id="PS51166">
    <property type="entry name" value="CBM20"/>
    <property type="match status" value="1"/>
</dbReference>
<keyword evidence="10" id="KW-0175">Coiled coil</keyword>
<dbReference type="CDD" id="cd05467">
    <property type="entry name" value="CBM20"/>
    <property type="match status" value="1"/>
</dbReference>
<evidence type="ECO:0000256" key="4">
    <source>
        <dbReference type="ARBA" id="ARBA00012595"/>
    </source>
</evidence>
<evidence type="ECO:0000256" key="9">
    <source>
        <dbReference type="RuleBase" id="RU361134"/>
    </source>
</evidence>
<dbReference type="SUPFAM" id="SSF51445">
    <property type="entry name" value="(Trans)glycosidases"/>
    <property type="match status" value="1"/>
</dbReference>
<dbReference type="InterPro" id="IPR006047">
    <property type="entry name" value="GH13_cat_dom"/>
</dbReference>
<dbReference type="SMART" id="SM00642">
    <property type="entry name" value="Aamy"/>
    <property type="match status" value="1"/>
</dbReference>
<evidence type="ECO:0000256" key="2">
    <source>
        <dbReference type="ARBA" id="ARBA00001913"/>
    </source>
</evidence>
<evidence type="ECO:0000256" key="1">
    <source>
        <dbReference type="ARBA" id="ARBA00000548"/>
    </source>
</evidence>
<comment type="caution">
    <text evidence="13">The sequence shown here is derived from an EMBL/GenBank/DDBJ whole genome shotgun (WGS) entry which is preliminary data.</text>
</comment>
<dbReference type="EMBL" id="CAXAMN010006458">
    <property type="protein sequence ID" value="CAK9017681.1"/>
    <property type="molecule type" value="Genomic_DNA"/>
</dbReference>
<dbReference type="InterPro" id="IPR017853">
    <property type="entry name" value="GH"/>
</dbReference>
<evidence type="ECO:0000313" key="14">
    <source>
        <dbReference type="Proteomes" id="UP001642484"/>
    </source>
</evidence>
<feature type="compositionally biased region" description="Basic and acidic residues" evidence="11">
    <location>
        <begin position="137"/>
        <end position="148"/>
    </location>
</feature>
<evidence type="ECO:0000256" key="11">
    <source>
        <dbReference type="SAM" id="MobiDB-lite"/>
    </source>
</evidence>
<keyword evidence="14" id="KW-1185">Reference proteome</keyword>
<dbReference type="InterPro" id="IPR013784">
    <property type="entry name" value="Carb-bd-like_fold"/>
</dbReference>
<dbReference type="Pfam" id="PF00686">
    <property type="entry name" value="CBM_20"/>
    <property type="match status" value="1"/>
</dbReference>
<keyword evidence="7 9" id="KW-0326">Glycosidase</keyword>
<proteinExistence type="inferred from homology"/>
<dbReference type="Gene3D" id="2.60.40.10">
    <property type="entry name" value="Immunoglobulins"/>
    <property type="match status" value="1"/>
</dbReference>
<feature type="region of interest" description="Disordered" evidence="11">
    <location>
        <begin position="110"/>
        <end position="152"/>
    </location>
</feature>
<evidence type="ECO:0000313" key="13">
    <source>
        <dbReference type="EMBL" id="CAK9017681.1"/>
    </source>
</evidence>
<gene>
    <name evidence="13" type="ORF">CCMP2556_LOCUS12969</name>
</gene>
<sequence>MPPTSVTFQVTCKDTNVGDEVFVVGSVPELGSWEVKGGLPVKTSADRFPVWSSQETKISAEKILFKIVIVGPGGVRWEGTDNKTVQLSEGMLVTVKCAYNSSKAEWITKLPPEPAAKKKEKDRPPEETKKNGYPSPEDAREEPLKEDGAPMLKSQSRHLFRLSNGSLQMEMTKTPSLMMMDLDEFMHEAEAEEEHVKELEERERLNQQQRRLASGVLLEEMKNITNHADASQTVLLQGFNWESHQAGKGNWYGIIESKVDTFAEMGITDVWLPPCSQSVAPQGYLPSQLFNLDGSAYGKKDQLKELLNKMHQKGLRGIADIVINHRCGDQQDEHGRWNVFTNTGIESRKSFAGVMDWQGWAITLGDKFSDGTGERGPGQYDDKFDAAPDIDHGNKKVQQSISVWLRWLRLDVGFDGWRFDFVKGYGAEYVGLYCKKSLPSWAVGELWLDMRYDENGLCYDQNEHRQNTINWINATDKESTAFDFTTKGILQEACRNRQYWRLKDQDGKPPGLLGWMPSHAVTFLDNHDTGSTQAHWPFPGDKGFGGLRLHPHTSRNSMCLLGSRVRLGRRHPLAHPSLDQASGKGQAAGGRQGKHSLCRC</sequence>
<comment type="similarity">
    <text evidence="3 8">Belongs to the glycosyl hydrolase 13 family.</text>
</comment>
<keyword evidence="5 9" id="KW-0378">Hydrolase</keyword>
<dbReference type="Pfam" id="PF00128">
    <property type="entry name" value="Alpha-amylase"/>
    <property type="match status" value="1"/>
</dbReference>
<evidence type="ECO:0000256" key="8">
    <source>
        <dbReference type="RuleBase" id="RU003615"/>
    </source>
</evidence>
<organism evidence="13 14">
    <name type="scientific">Durusdinium trenchii</name>
    <dbReference type="NCBI Taxonomy" id="1381693"/>
    <lineage>
        <taxon>Eukaryota</taxon>
        <taxon>Sar</taxon>
        <taxon>Alveolata</taxon>
        <taxon>Dinophyceae</taxon>
        <taxon>Suessiales</taxon>
        <taxon>Symbiodiniaceae</taxon>
        <taxon>Durusdinium</taxon>
    </lineage>
</organism>
<dbReference type="InterPro" id="IPR013783">
    <property type="entry name" value="Ig-like_fold"/>
</dbReference>
<feature type="domain" description="CBM20" evidence="12">
    <location>
        <begin position="1"/>
        <end position="108"/>
    </location>
</feature>
<dbReference type="PANTHER" id="PTHR43447">
    <property type="entry name" value="ALPHA-AMYLASE"/>
    <property type="match status" value="1"/>
</dbReference>
<comment type="cofactor">
    <cofactor evidence="2">
        <name>Ca(2+)</name>
        <dbReference type="ChEBI" id="CHEBI:29108"/>
    </cofactor>
</comment>
<feature type="region of interest" description="Disordered" evidence="11">
    <location>
        <begin position="574"/>
        <end position="600"/>
    </location>
</feature>
<dbReference type="CDD" id="cd11314">
    <property type="entry name" value="AmyAc_arch_bac_plant_AmyA"/>
    <property type="match status" value="1"/>
</dbReference>